<dbReference type="InterPro" id="IPR032629">
    <property type="entry name" value="DCB_dom"/>
</dbReference>
<feature type="domain" description="Mon2/Sec7/BIG1-like HUS" evidence="5">
    <location>
        <begin position="201"/>
        <end position="353"/>
    </location>
</feature>
<feature type="region of interest" description="Disordered" evidence="4">
    <location>
        <begin position="791"/>
        <end position="815"/>
    </location>
</feature>
<evidence type="ECO:0000313" key="8">
    <source>
        <dbReference type="EMBL" id="TGJ88470.1"/>
    </source>
</evidence>
<dbReference type="Pfam" id="PF16206">
    <property type="entry name" value="Mon2_C"/>
    <property type="match status" value="1"/>
</dbReference>
<dbReference type="Pfam" id="PF16213">
    <property type="entry name" value="DCB"/>
    <property type="match status" value="1"/>
</dbReference>
<organism evidence="8 9">
    <name type="scientific">Xylaria hypoxylon</name>
    <dbReference type="NCBI Taxonomy" id="37992"/>
    <lineage>
        <taxon>Eukaryota</taxon>
        <taxon>Fungi</taxon>
        <taxon>Dikarya</taxon>
        <taxon>Ascomycota</taxon>
        <taxon>Pezizomycotina</taxon>
        <taxon>Sordariomycetes</taxon>
        <taxon>Xylariomycetidae</taxon>
        <taxon>Xylariales</taxon>
        <taxon>Xylariaceae</taxon>
        <taxon>Xylaria</taxon>
    </lineage>
</organism>
<evidence type="ECO:0008006" key="10">
    <source>
        <dbReference type="Google" id="ProtNLM"/>
    </source>
</evidence>
<dbReference type="InterPro" id="IPR032691">
    <property type="entry name" value="Mon2/Sec7/BIG1-like_HUS"/>
</dbReference>
<dbReference type="OrthoDB" id="294853at2759"/>
<evidence type="ECO:0000259" key="6">
    <source>
        <dbReference type="Pfam" id="PF16206"/>
    </source>
</evidence>
<dbReference type="EMBL" id="SKBN01000003">
    <property type="protein sequence ID" value="TGJ88470.1"/>
    <property type="molecule type" value="Genomic_DNA"/>
</dbReference>
<evidence type="ECO:0000259" key="5">
    <source>
        <dbReference type="Pfam" id="PF12783"/>
    </source>
</evidence>
<evidence type="ECO:0000256" key="2">
    <source>
        <dbReference type="ARBA" id="ARBA00022448"/>
    </source>
</evidence>
<protein>
    <recommendedName>
        <fullName evidence="10">Endosomal peripheral membrane protein</fullName>
    </recommendedName>
</protein>
<dbReference type="STRING" id="37992.A0A4Z0Z9F1"/>
<dbReference type="SUPFAM" id="SSF48371">
    <property type="entry name" value="ARM repeat"/>
    <property type="match status" value="1"/>
</dbReference>
<reference evidence="8 9" key="1">
    <citation type="submission" date="2019-03" db="EMBL/GenBank/DDBJ databases">
        <title>Draft genome sequence of Xylaria hypoxylon DSM 108379, a ubiquitous saprotrophic-parasitic fungi on hardwood.</title>
        <authorList>
            <person name="Buettner E."/>
            <person name="Leonhardt S."/>
            <person name="Gebauer A.M."/>
            <person name="Liers C."/>
            <person name="Hofrichter M."/>
            <person name="Kellner H."/>
        </authorList>
    </citation>
    <scope>NUCLEOTIDE SEQUENCE [LARGE SCALE GENOMIC DNA]</scope>
    <source>
        <strain evidence="8 9">DSM 108379</strain>
    </source>
</reference>
<comment type="caution">
    <text evidence="8">The sequence shown here is derived from an EMBL/GenBank/DDBJ whole genome shotgun (WGS) entry which is preliminary data.</text>
</comment>
<evidence type="ECO:0000259" key="7">
    <source>
        <dbReference type="Pfam" id="PF16213"/>
    </source>
</evidence>
<feature type="region of interest" description="Disordered" evidence="4">
    <location>
        <begin position="476"/>
        <end position="521"/>
    </location>
</feature>
<evidence type="ECO:0000256" key="3">
    <source>
        <dbReference type="ARBA" id="ARBA00022927"/>
    </source>
</evidence>
<dbReference type="Pfam" id="PF12783">
    <property type="entry name" value="Sec7-like_HUS"/>
    <property type="match status" value="1"/>
</dbReference>
<comment type="similarity">
    <text evidence="1">Belongs to the MON2 family.</text>
</comment>
<gene>
    <name evidence="8" type="ORF">E0Z10_g338</name>
</gene>
<dbReference type="PANTHER" id="PTHR10663">
    <property type="entry name" value="GUANYL-NUCLEOTIDE EXCHANGE FACTOR"/>
    <property type="match status" value="1"/>
</dbReference>
<dbReference type="GO" id="GO:0015031">
    <property type="term" value="P:protein transport"/>
    <property type="evidence" value="ECO:0007669"/>
    <property type="project" value="UniProtKB-KW"/>
</dbReference>
<evidence type="ECO:0000313" key="9">
    <source>
        <dbReference type="Proteomes" id="UP000297716"/>
    </source>
</evidence>
<proteinExistence type="inferred from homology"/>
<dbReference type="Proteomes" id="UP000297716">
    <property type="component" value="Unassembled WGS sequence"/>
</dbReference>
<keyword evidence="3" id="KW-0653">Protein transport</keyword>
<keyword evidence="9" id="KW-1185">Reference proteome</keyword>
<dbReference type="PANTHER" id="PTHR10663:SF333">
    <property type="entry name" value="PROTEIN MON2 HOMOLOG"/>
    <property type="match status" value="1"/>
</dbReference>
<name>A0A4Z0Z9F1_9PEZI</name>
<dbReference type="InterPro" id="IPR032817">
    <property type="entry name" value="Mon2_C"/>
</dbReference>
<evidence type="ECO:0000256" key="1">
    <source>
        <dbReference type="ARBA" id="ARBA00008144"/>
    </source>
</evidence>
<keyword evidence="2" id="KW-0813">Transport</keyword>
<evidence type="ECO:0000256" key="4">
    <source>
        <dbReference type="SAM" id="MobiDB-lite"/>
    </source>
</evidence>
<accession>A0A4Z0Z9F1</accession>
<feature type="domain" description="Mon2 C-terminal" evidence="6">
    <location>
        <begin position="1024"/>
        <end position="1259"/>
    </location>
</feature>
<sequence length="1760" mass="191239">MTTQLLTTELANLIQESKRKHNDLRQAAEKSADELRSIRTTSEASFAAELAQRVNFVNPFIIACGTKNAKFTGIAIVCLSRLILVGALPWSKLSPVLEALREATSAGLDVQLKILQALPTLLQNYANDIKGDLLVTALNICFILQTSKNGVVSNTSAATLQQLIMTVFEKVTTEDKSTSDTEVVGEAPTGNGENVPLRAAAMDAHRVFKDICLMTENHRPEYLRFTGLPQTFGLELIESVLSQHAGLFLAHTEQAYTLRTRVMPFIIKSLNGKPGFATSVRLVRILYTMLKKHLSILPSEGGDALDALTQLLDQDTAVWRRALCMEVFRGIFAEPALLRRIFALYDGREGKRSVLKNLTATFVRVSTEKPAVIGLGHQSTIPVADPYANMGTSSDQAMLESSGVTGIIGGSVNEGHNTGISSQWSTVRVACIDQLDKAEPPMIPESYIYALTLSCITSLSEGLAKFILPLTVPGDARSRKRGAKHSDTGRDSPAPTEASGAENAISGVEKSMNTPPLDRSSFKKNPVPVNPLALKDHPLYVDIKTCADIIEECWPAILATCSTFLYAALDSEYYHGLVRAFQKFAHVAGLLQLSTPRDAFLTTLGKAAVPSNVFTACLNTGSLKPAISSPTIEAPNSILGNARGLLSVENLVTPVGAAGERQRQASIDASTTPQTINTRNLLCMRALLNLGIALGPTLSSSWSIILETLQQADLVLFTNGKTAGKIPIVTKVSDSKAEAEAAGLLASFGTEIRAVETAASRLLESTVDFPNDAFVEIATAVCHLLEHQSEPLSESSVPPRSPLPPSSPGVGLRPANAQHRKLSGLAAVTAPSRPNQQDQFTLAKIGDLATINLDRLLLYPPDVSGWNQITSELIRVLSSGAISAPVRGRGADILVRLMLDAAKAINGQNDETRARVQLRIIESLCASLGPLQEENRVASVTTYATDVDIHKIILDGLEGLLDECGETLLSGWNVIFEIIGTIFIPRRFSPENSYNERTVPQGLTTRSPKLIRSAFSSLQLVCSDFLPSLPKSCFLILVDTLYKFCSQDDDLNIALTTVTFFWDLSNFLSRKNKALPITNNLLGDLDEASLVEKASHAENASSDAALWMLLLIRLTTVTTNDRLDLRNSAIQTLLRIFDAYGEQLTPEAWSVCIKSVIFRLMASIETELQALDHAGCDEKTRHDWHDTAVVILNGISSLLSNYLDVLTVHPTFNSYWQQLLGHFATLLDLQVLEISTATFKALTQILSHSQSGSKQNFNKTTIDLAWDLWARGIPVTASMKATDKASDNQNCLLAYVAALRDVYRLIQDDLTVERIRRMLTLLRDVMRSATPGAFIADIDHVTPLQSQVLDVLKILRTDIPGAPSALIAQTSEFVALAFTDGGNAAAQRTAQKRTYVAMSKASMVILQSLVQSHATDTDIYNNGALLTALAALSKPIEFKYQFPIITKSEQPWKQATKSAIAILGATMSQLVALDIPRAVLQDMWHMIVVIANGITNADCEALPDKVNISDDEDFDISSFRQLRELIIPSLGAEVVPDKTRKLFAESLFRMSIIHAPAPAESSLIYGNNGGDIVGLTNLYKTRRGRTIDPPPSKRSKISYVCLDELFSLVGSQDEAATPQITIQPPTPRFPPPMPSSGSAASEPLRVLGIRLARTAAPYLILRAALTLRTYIADQPLRGRMPQPLSQRKELAWILEQLVALKSEPEAIPDTPNVESDGRKHLLRLYPLIVGATRVAATSGDANISKLLTDALEVVGTELGV</sequence>
<dbReference type="GO" id="GO:0005794">
    <property type="term" value="C:Golgi apparatus"/>
    <property type="evidence" value="ECO:0007669"/>
    <property type="project" value="UniProtKB-ARBA"/>
</dbReference>
<feature type="domain" description="Mon2/Sec7/BIG1-like dimerisation and cyclophilin-binding" evidence="7">
    <location>
        <begin position="4"/>
        <end position="175"/>
    </location>
</feature>
<dbReference type="InterPro" id="IPR016024">
    <property type="entry name" value="ARM-type_fold"/>
</dbReference>